<accession>A0AAV5R320</accession>
<dbReference type="AlphaFoldDB" id="A0AAV5R320"/>
<protein>
    <submittedName>
        <fullName evidence="1">Uncharacterized protein</fullName>
    </submittedName>
</protein>
<name>A0AAV5R320_PICKL</name>
<evidence type="ECO:0000313" key="1">
    <source>
        <dbReference type="EMBL" id="GMM45665.1"/>
    </source>
</evidence>
<organism evidence="1 2">
    <name type="scientific">Pichia kluyveri</name>
    <name type="common">Yeast</name>
    <dbReference type="NCBI Taxonomy" id="36015"/>
    <lineage>
        <taxon>Eukaryota</taxon>
        <taxon>Fungi</taxon>
        <taxon>Dikarya</taxon>
        <taxon>Ascomycota</taxon>
        <taxon>Saccharomycotina</taxon>
        <taxon>Pichiomycetes</taxon>
        <taxon>Pichiales</taxon>
        <taxon>Pichiaceae</taxon>
        <taxon>Pichia</taxon>
    </lineage>
</organism>
<sequence length="265" mass="30885">MDDALKIINAKYSDFTLNKCAWTSFGYSMRFFIVDVGPRIFCGTKQLNKMIESTQNDDILYWDTVLLSHKRNFALAADKSVITFGSDMVEYLISFTKSSSQHSECTFEKFLLIKDILREKLDPDTFSDFERYFSNYPVSIWHLFLCLYESDCSTLFTGNDLINKSMMKQLSKILSKVKEKKCTIKLVNFKNGCSLANPIQHGARFMMNKLQKYDSYEWKKQIKNNLPEIDYMLEQADNYIKSHKNGERLTLPKGYFATFGETLKV</sequence>
<dbReference type="Proteomes" id="UP001378960">
    <property type="component" value="Unassembled WGS sequence"/>
</dbReference>
<reference evidence="1 2" key="1">
    <citation type="journal article" date="2023" name="Elife">
        <title>Identification of key yeast species and microbe-microbe interactions impacting larval growth of Drosophila in the wild.</title>
        <authorList>
            <person name="Mure A."/>
            <person name="Sugiura Y."/>
            <person name="Maeda R."/>
            <person name="Honda K."/>
            <person name="Sakurai N."/>
            <person name="Takahashi Y."/>
            <person name="Watada M."/>
            <person name="Katoh T."/>
            <person name="Gotoh A."/>
            <person name="Gotoh Y."/>
            <person name="Taniguchi I."/>
            <person name="Nakamura K."/>
            <person name="Hayashi T."/>
            <person name="Katayama T."/>
            <person name="Uemura T."/>
            <person name="Hattori Y."/>
        </authorList>
    </citation>
    <scope>NUCLEOTIDE SEQUENCE [LARGE SCALE GENOMIC DNA]</scope>
    <source>
        <strain evidence="1 2">PK-24</strain>
    </source>
</reference>
<comment type="caution">
    <text evidence="1">The sequence shown here is derived from an EMBL/GenBank/DDBJ whole genome shotgun (WGS) entry which is preliminary data.</text>
</comment>
<evidence type="ECO:0000313" key="2">
    <source>
        <dbReference type="Proteomes" id="UP001378960"/>
    </source>
</evidence>
<proteinExistence type="predicted"/>
<gene>
    <name evidence="1" type="ORF">DAPK24_022400</name>
</gene>
<keyword evidence="2" id="KW-1185">Reference proteome</keyword>
<dbReference type="EMBL" id="BTGB01000002">
    <property type="protein sequence ID" value="GMM45665.1"/>
    <property type="molecule type" value="Genomic_DNA"/>
</dbReference>